<reference evidence="1 2" key="1">
    <citation type="journal article" date="2014" name="Genome Biol.">
        <title>Transcriptome and methylome profiling reveals relics of genome dominance in the mesopolyploid Brassica oleracea.</title>
        <authorList>
            <person name="Parkin I.A."/>
            <person name="Koh C."/>
            <person name="Tang H."/>
            <person name="Robinson S.J."/>
            <person name="Kagale S."/>
            <person name="Clarke W.E."/>
            <person name="Town C.D."/>
            <person name="Nixon J."/>
            <person name="Krishnakumar V."/>
            <person name="Bidwell S.L."/>
            <person name="Denoeud F."/>
            <person name="Belcram H."/>
            <person name="Links M.G."/>
            <person name="Just J."/>
            <person name="Clarke C."/>
            <person name="Bender T."/>
            <person name="Huebert T."/>
            <person name="Mason A.S."/>
            <person name="Pires J.C."/>
            <person name="Barker G."/>
            <person name="Moore J."/>
            <person name="Walley P.G."/>
            <person name="Manoli S."/>
            <person name="Batley J."/>
            <person name="Edwards D."/>
            <person name="Nelson M.N."/>
            <person name="Wang X."/>
            <person name="Paterson A.H."/>
            <person name="King G."/>
            <person name="Bancroft I."/>
            <person name="Chalhoub B."/>
            <person name="Sharpe A.G."/>
        </authorList>
    </citation>
    <scope>NUCLEOTIDE SEQUENCE</scope>
    <source>
        <strain evidence="1 2">cv. TO1000</strain>
    </source>
</reference>
<organism evidence="1 2">
    <name type="scientific">Brassica oleracea var. oleracea</name>
    <dbReference type="NCBI Taxonomy" id="109376"/>
    <lineage>
        <taxon>Eukaryota</taxon>
        <taxon>Viridiplantae</taxon>
        <taxon>Streptophyta</taxon>
        <taxon>Embryophyta</taxon>
        <taxon>Tracheophyta</taxon>
        <taxon>Spermatophyta</taxon>
        <taxon>Magnoliopsida</taxon>
        <taxon>eudicotyledons</taxon>
        <taxon>Gunneridae</taxon>
        <taxon>Pentapetalae</taxon>
        <taxon>rosids</taxon>
        <taxon>malvids</taxon>
        <taxon>Brassicales</taxon>
        <taxon>Brassicaceae</taxon>
        <taxon>Brassiceae</taxon>
        <taxon>Brassica</taxon>
    </lineage>
</organism>
<dbReference type="AlphaFoldDB" id="A0A0D3DS36"/>
<reference evidence="1" key="2">
    <citation type="submission" date="2015-03" db="UniProtKB">
        <authorList>
            <consortium name="EnsemblPlants"/>
        </authorList>
    </citation>
    <scope>IDENTIFICATION</scope>
</reference>
<dbReference type="InterPro" id="IPR004252">
    <property type="entry name" value="Probable_transposase_24"/>
</dbReference>
<dbReference type="HOGENOM" id="CLU_033858_4_0_1"/>
<sequence>MELYERTHKNKAGVFVDGKSEQIYNDVVARVEDRQTQQSTDGLPVTLSSLEMDKIYEELRNELASTKARMGGVDGFLDVIAATNPEWESMLRNMRQQNLIRGESSDIHNEADVARRSDEFYQAMNDP</sequence>
<dbReference type="Gramene" id="Bo8g080440.1">
    <property type="protein sequence ID" value="Bo8g080440.1"/>
    <property type="gene ID" value="Bo8g080440"/>
</dbReference>
<name>A0A0D3DS36_BRAOL</name>
<evidence type="ECO:0000313" key="2">
    <source>
        <dbReference type="Proteomes" id="UP000032141"/>
    </source>
</evidence>
<accession>A0A0D3DS36</accession>
<dbReference type="EnsemblPlants" id="Bo8g080440.1">
    <property type="protein sequence ID" value="Bo8g080440.1"/>
    <property type="gene ID" value="Bo8g080440"/>
</dbReference>
<dbReference type="Proteomes" id="UP000032141">
    <property type="component" value="Chromosome C8"/>
</dbReference>
<protein>
    <submittedName>
        <fullName evidence="1">Uncharacterized protein</fullName>
    </submittedName>
</protein>
<dbReference type="Pfam" id="PF03004">
    <property type="entry name" value="Transposase_24"/>
    <property type="match status" value="1"/>
</dbReference>
<keyword evidence="2" id="KW-1185">Reference proteome</keyword>
<proteinExistence type="predicted"/>
<evidence type="ECO:0000313" key="1">
    <source>
        <dbReference type="EnsemblPlants" id="Bo8g080440.1"/>
    </source>
</evidence>